<organism evidence="2">
    <name type="scientific">freshwater metagenome</name>
    <dbReference type="NCBI Taxonomy" id="449393"/>
    <lineage>
        <taxon>unclassified sequences</taxon>
        <taxon>metagenomes</taxon>
        <taxon>ecological metagenomes</taxon>
    </lineage>
</organism>
<dbReference type="EMBL" id="CAFBLX010000458">
    <property type="protein sequence ID" value="CAB4929815.1"/>
    <property type="molecule type" value="Genomic_DNA"/>
</dbReference>
<evidence type="ECO:0000256" key="1">
    <source>
        <dbReference type="SAM" id="MobiDB-lite"/>
    </source>
</evidence>
<sequence>MRVPACLGPVFVVSGVEYRSRGGLRDELCARLPCLHRVESVHRYSPVQVGSNDVGDRTGREWGRNQRGVAQPVDRSRQRLPIGRIDVPVESAESGTAHGIESIRVLGYRVRWPSTSNKR</sequence>
<gene>
    <name evidence="2" type="ORF">UFOPK3472_04025</name>
</gene>
<protein>
    <submittedName>
        <fullName evidence="2">Unannotated protein</fullName>
    </submittedName>
</protein>
<evidence type="ECO:0000313" key="2">
    <source>
        <dbReference type="EMBL" id="CAB4929815.1"/>
    </source>
</evidence>
<dbReference type="AlphaFoldDB" id="A0A6J7IGE2"/>
<feature type="compositionally biased region" description="Basic and acidic residues" evidence="1">
    <location>
        <begin position="54"/>
        <end position="64"/>
    </location>
</feature>
<accession>A0A6J7IGE2</accession>
<feature type="region of interest" description="Disordered" evidence="1">
    <location>
        <begin position="48"/>
        <end position="75"/>
    </location>
</feature>
<name>A0A6J7IGE2_9ZZZZ</name>
<proteinExistence type="predicted"/>
<reference evidence="2" key="1">
    <citation type="submission" date="2020-05" db="EMBL/GenBank/DDBJ databases">
        <authorList>
            <person name="Chiriac C."/>
            <person name="Salcher M."/>
            <person name="Ghai R."/>
            <person name="Kavagutti S V."/>
        </authorList>
    </citation>
    <scope>NUCLEOTIDE SEQUENCE</scope>
</reference>